<keyword evidence="3" id="KW-0812">Transmembrane</keyword>
<dbReference type="Gene3D" id="1.20.1600.10">
    <property type="entry name" value="Outer membrane efflux proteins (OEP)"/>
    <property type="match status" value="1"/>
</dbReference>
<proteinExistence type="predicted"/>
<evidence type="ECO:0000256" key="1">
    <source>
        <dbReference type="ARBA" id="ARBA00004442"/>
    </source>
</evidence>
<dbReference type="Proteomes" id="UP000576209">
    <property type="component" value="Unassembled WGS sequence"/>
</dbReference>
<keyword evidence="7" id="KW-1185">Reference proteome</keyword>
<evidence type="ECO:0000256" key="2">
    <source>
        <dbReference type="ARBA" id="ARBA00022452"/>
    </source>
</evidence>
<evidence type="ECO:0000256" key="4">
    <source>
        <dbReference type="ARBA" id="ARBA00023136"/>
    </source>
</evidence>
<gene>
    <name evidence="6" type="ORF">GGR28_003684</name>
</gene>
<dbReference type="AlphaFoldDB" id="A0A840EAT5"/>
<reference evidence="6 7" key="1">
    <citation type="submission" date="2020-08" db="EMBL/GenBank/DDBJ databases">
        <title>Genomic Encyclopedia of Type Strains, Phase IV (KMG-IV): sequencing the most valuable type-strain genomes for metagenomic binning, comparative biology and taxonomic classification.</title>
        <authorList>
            <person name="Goeker M."/>
        </authorList>
    </citation>
    <scope>NUCLEOTIDE SEQUENCE [LARGE SCALE GENOMIC DNA]</scope>
    <source>
        <strain evidence="6 7">DSM 105137</strain>
    </source>
</reference>
<dbReference type="GO" id="GO:0009279">
    <property type="term" value="C:cell outer membrane"/>
    <property type="evidence" value="ECO:0007669"/>
    <property type="project" value="UniProtKB-SubCell"/>
</dbReference>
<dbReference type="PANTHER" id="PTHR30026">
    <property type="entry name" value="OUTER MEMBRANE PROTEIN TOLC"/>
    <property type="match status" value="1"/>
</dbReference>
<evidence type="ECO:0000313" key="6">
    <source>
        <dbReference type="EMBL" id="MBB4081043.1"/>
    </source>
</evidence>
<dbReference type="InterPro" id="IPR051906">
    <property type="entry name" value="TolC-like"/>
</dbReference>
<name>A0A840EAT5_9BACT</name>
<comment type="caution">
    <text evidence="6">The sequence shown here is derived from an EMBL/GenBank/DDBJ whole genome shotgun (WGS) entry which is preliminary data.</text>
</comment>
<dbReference type="GO" id="GO:1990281">
    <property type="term" value="C:efflux pump complex"/>
    <property type="evidence" value="ECO:0007669"/>
    <property type="project" value="TreeGrafter"/>
</dbReference>
<evidence type="ECO:0000313" key="7">
    <source>
        <dbReference type="Proteomes" id="UP000576209"/>
    </source>
</evidence>
<protein>
    <submittedName>
        <fullName evidence="6">Outer membrane protein TolC</fullName>
    </submittedName>
</protein>
<keyword evidence="5" id="KW-0998">Cell outer membrane</keyword>
<evidence type="ECO:0000256" key="5">
    <source>
        <dbReference type="ARBA" id="ARBA00023237"/>
    </source>
</evidence>
<dbReference type="GO" id="GO:0015562">
    <property type="term" value="F:efflux transmembrane transporter activity"/>
    <property type="evidence" value="ECO:0007669"/>
    <property type="project" value="InterPro"/>
</dbReference>
<dbReference type="SUPFAM" id="SSF56954">
    <property type="entry name" value="Outer membrane efflux proteins (OEP)"/>
    <property type="match status" value="1"/>
</dbReference>
<organism evidence="6 7">
    <name type="scientific">Neolewinella aquimaris</name>
    <dbReference type="NCBI Taxonomy" id="1835722"/>
    <lineage>
        <taxon>Bacteria</taxon>
        <taxon>Pseudomonadati</taxon>
        <taxon>Bacteroidota</taxon>
        <taxon>Saprospiria</taxon>
        <taxon>Saprospirales</taxon>
        <taxon>Lewinellaceae</taxon>
        <taxon>Neolewinella</taxon>
    </lineage>
</organism>
<keyword evidence="2" id="KW-1134">Transmembrane beta strand</keyword>
<dbReference type="EMBL" id="JACIFF010000011">
    <property type="protein sequence ID" value="MBB4081043.1"/>
    <property type="molecule type" value="Genomic_DNA"/>
</dbReference>
<accession>A0A840EAT5</accession>
<keyword evidence="4" id="KW-0472">Membrane</keyword>
<sequence length="469" mass="51888">MNYLLILLTIFLAAPVAGQQVPVVLSESDFLALVAEHHPLAARAELQRERSQALLREARGGFDPKLYGDLAQKYFKGTRYYSLAEGGIKVPTWFGVELSASYERNEGYYLNPEHTVPENGLFAAGLTVPLGRGLFFDQRRAELQRARIYQRATVVERQLQLNELLYDAGSRYWEWAGAQGAVRVYAEAMELARTRYAAVVSGAALGDRPAIDTLEARIVVQNRLLGLESARLDLANATAALNAFLWLEGVIPLELDEGARPPSPDSVVVGIPAPLPAGLENPGLLQTRLKLDELEVDERLQREQLKPRLDLKYNTLIAGGPAWSPERFSANDYKWGIGFSQSLLVRKERGKLQLIRIKQSETQLELAAKTALVEAKLAQAENEAAATVLQYALAQRNVDDYARLLAGERELFGVGESSLFLVNSREVSFIEASLKRLELMVKHRKARLAMRYVAGLAIPTPAGGSLPNE</sequence>
<comment type="subcellular location">
    <subcellularLocation>
        <location evidence="1">Cell outer membrane</location>
    </subcellularLocation>
</comment>
<dbReference type="RefSeq" id="WP_183497269.1">
    <property type="nucleotide sequence ID" value="NZ_JACIFF010000011.1"/>
</dbReference>
<dbReference type="PANTHER" id="PTHR30026:SF20">
    <property type="entry name" value="OUTER MEMBRANE PROTEIN TOLC"/>
    <property type="match status" value="1"/>
</dbReference>
<dbReference type="GO" id="GO:0015288">
    <property type="term" value="F:porin activity"/>
    <property type="evidence" value="ECO:0007669"/>
    <property type="project" value="TreeGrafter"/>
</dbReference>
<evidence type="ECO:0000256" key="3">
    <source>
        <dbReference type="ARBA" id="ARBA00022692"/>
    </source>
</evidence>